<evidence type="ECO:0000313" key="3">
    <source>
        <dbReference type="Proteomes" id="UP000233837"/>
    </source>
</evidence>
<evidence type="ECO:0000256" key="1">
    <source>
        <dbReference type="SAM" id="MobiDB-lite"/>
    </source>
</evidence>
<sequence length="157" mass="17506">MPRLPTQLGGQVVEGVRSNSSEGGSELPLFRPIKNVVASDPDGKGSRRRNEVAQQGAEEAIMREKVSSTASNSRSYFRLKCRNVRSDWKGKSSKLQSQCALAVVSDPRCRHFRSTIRERRRQSVVERENGSGDQRAKEIGAEEPGSRALSFILYLTR</sequence>
<gene>
    <name evidence="2" type="ORF">MA16_Dca004131</name>
</gene>
<feature type="region of interest" description="Disordered" evidence="1">
    <location>
        <begin position="121"/>
        <end position="142"/>
    </location>
</feature>
<evidence type="ECO:0000313" key="2">
    <source>
        <dbReference type="EMBL" id="PKU82114.1"/>
    </source>
</evidence>
<proteinExistence type="predicted"/>
<feature type="compositionally biased region" description="Basic and acidic residues" evidence="1">
    <location>
        <begin position="41"/>
        <end position="51"/>
    </location>
</feature>
<dbReference type="Proteomes" id="UP000233837">
    <property type="component" value="Unassembled WGS sequence"/>
</dbReference>
<name>A0A2I0X2G8_9ASPA</name>
<protein>
    <submittedName>
        <fullName evidence="2">Uncharacterized protein</fullName>
    </submittedName>
</protein>
<reference evidence="2 3" key="1">
    <citation type="journal article" date="2016" name="Sci. Rep.">
        <title>The Dendrobium catenatum Lindl. genome sequence provides insights into polysaccharide synthase, floral development and adaptive evolution.</title>
        <authorList>
            <person name="Zhang G.Q."/>
            <person name="Xu Q."/>
            <person name="Bian C."/>
            <person name="Tsai W.C."/>
            <person name="Yeh C.M."/>
            <person name="Liu K.W."/>
            <person name="Yoshida K."/>
            <person name="Zhang L.S."/>
            <person name="Chang S.B."/>
            <person name="Chen F."/>
            <person name="Shi Y."/>
            <person name="Su Y.Y."/>
            <person name="Zhang Y.Q."/>
            <person name="Chen L.J."/>
            <person name="Yin Y."/>
            <person name="Lin M."/>
            <person name="Huang H."/>
            <person name="Deng H."/>
            <person name="Wang Z.W."/>
            <person name="Zhu S.L."/>
            <person name="Zhao X."/>
            <person name="Deng C."/>
            <person name="Niu S.C."/>
            <person name="Huang J."/>
            <person name="Wang M."/>
            <person name="Liu G.H."/>
            <person name="Yang H.J."/>
            <person name="Xiao X.J."/>
            <person name="Hsiao Y.Y."/>
            <person name="Wu W.L."/>
            <person name="Chen Y.Y."/>
            <person name="Mitsuda N."/>
            <person name="Ohme-Takagi M."/>
            <person name="Luo Y.B."/>
            <person name="Van de Peer Y."/>
            <person name="Liu Z.J."/>
        </authorList>
    </citation>
    <scope>NUCLEOTIDE SEQUENCE [LARGE SCALE GENOMIC DNA]</scope>
    <source>
        <tissue evidence="2">The whole plant</tissue>
    </source>
</reference>
<feature type="region of interest" description="Disordered" evidence="1">
    <location>
        <begin position="1"/>
        <end position="71"/>
    </location>
</feature>
<organism evidence="2 3">
    <name type="scientific">Dendrobium catenatum</name>
    <dbReference type="NCBI Taxonomy" id="906689"/>
    <lineage>
        <taxon>Eukaryota</taxon>
        <taxon>Viridiplantae</taxon>
        <taxon>Streptophyta</taxon>
        <taxon>Embryophyta</taxon>
        <taxon>Tracheophyta</taxon>
        <taxon>Spermatophyta</taxon>
        <taxon>Magnoliopsida</taxon>
        <taxon>Liliopsida</taxon>
        <taxon>Asparagales</taxon>
        <taxon>Orchidaceae</taxon>
        <taxon>Epidendroideae</taxon>
        <taxon>Malaxideae</taxon>
        <taxon>Dendrobiinae</taxon>
        <taxon>Dendrobium</taxon>
    </lineage>
</organism>
<accession>A0A2I0X2G8</accession>
<keyword evidence="3" id="KW-1185">Reference proteome</keyword>
<reference evidence="2 3" key="2">
    <citation type="journal article" date="2017" name="Nature">
        <title>The Apostasia genome and the evolution of orchids.</title>
        <authorList>
            <person name="Zhang G.Q."/>
            <person name="Liu K.W."/>
            <person name="Li Z."/>
            <person name="Lohaus R."/>
            <person name="Hsiao Y.Y."/>
            <person name="Niu S.C."/>
            <person name="Wang J.Y."/>
            <person name="Lin Y.C."/>
            <person name="Xu Q."/>
            <person name="Chen L.J."/>
            <person name="Yoshida K."/>
            <person name="Fujiwara S."/>
            <person name="Wang Z.W."/>
            <person name="Zhang Y.Q."/>
            <person name="Mitsuda N."/>
            <person name="Wang M."/>
            <person name="Liu G.H."/>
            <person name="Pecoraro L."/>
            <person name="Huang H.X."/>
            <person name="Xiao X.J."/>
            <person name="Lin M."/>
            <person name="Wu X.Y."/>
            <person name="Wu W.L."/>
            <person name="Chen Y.Y."/>
            <person name="Chang S.B."/>
            <person name="Sakamoto S."/>
            <person name="Ohme-Takagi M."/>
            <person name="Yagi M."/>
            <person name="Zeng S.J."/>
            <person name="Shen C.Y."/>
            <person name="Yeh C.M."/>
            <person name="Luo Y.B."/>
            <person name="Tsai W.C."/>
            <person name="Van de Peer Y."/>
            <person name="Liu Z.J."/>
        </authorList>
    </citation>
    <scope>NUCLEOTIDE SEQUENCE [LARGE SCALE GENOMIC DNA]</scope>
    <source>
        <tissue evidence="2">The whole plant</tissue>
    </source>
</reference>
<feature type="compositionally biased region" description="Basic and acidic residues" evidence="1">
    <location>
        <begin position="121"/>
        <end position="140"/>
    </location>
</feature>
<dbReference type="EMBL" id="KZ502211">
    <property type="protein sequence ID" value="PKU82114.1"/>
    <property type="molecule type" value="Genomic_DNA"/>
</dbReference>
<dbReference type="AlphaFoldDB" id="A0A2I0X2G8"/>